<dbReference type="Gene3D" id="1.20.120.520">
    <property type="entry name" value="nmb1532 protein domain like"/>
    <property type="match status" value="1"/>
</dbReference>
<dbReference type="PANTHER" id="PTHR35585">
    <property type="entry name" value="HHE DOMAIN PROTEIN (AFU_ORTHOLOGUE AFUA_4G00730)"/>
    <property type="match status" value="1"/>
</dbReference>
<keyword evidence="3" id="KW-1185">Reference proteome</keyword>
<dbReference type="InterPro" id="IPR012312">
    <property type="entry name" value="Hemerythrin-like"/>
</dbReference>
<dbReference type="OrthoDB" id="9793637at2"/>
<dbReference type="Proteomes" id="UP000054736">
    <property type="component" value="Unassembled WGS sequence"/>
</dbReference>
<reference evidence="2 3" key="1">
    <citation type="submission" date="2015-11" db="EMBL/GenBank/DDBJ databases">
        <title>Genomic analysis of 38 Legionella species identifies large and diverse effector repertoires.</title>
        <authorList>
            <person name="Burstein D."/>
            <person name="Amaro F."/>
            <person name="Zusman T."/>
            <person name="Lifshitz Z."/>
            <person name="Cohen O."/>
            <person name="Gilbert J.A."/>
            <person name="Pupko T."/>
            <person name="Shuman H.A."/>
            <person name="Segal G."/>
        </authorList>
    </citation>
    <scope>NUCLEOTIDE SEQUENCE [LARGE SCALE GENOMIC DNA]</scope>
    <source>
        <strain evidence="2 3">ATCC 700990</strain>
    </source>
</reference>
<dbReference type="STRING" id="1212489.Ldro_3064"/>
<dbReference type="PANTHER" id="PTHR35585:SF1">
    <property type="entry name" value="HHE DOMAIN PROTEIN (AFU_ORTHOLOGUE AFUA_4G00730)"/>
    <property type="match status" value="1"/>
</dbReference>
<comment type="caution">
    <text evidence="2">The sequence shown here is derived from an EMBL/GenBank/DDBJ whole genome shotgun (WGS) entry which is preliminary data.</text>
</comment>
<evidence type="ECO:0000259" key="1">
    <source>
        <dbReference type="Pfam" id="PF01814"/>
    </source>
</evidence>
<sequence length="146" mass="17926">MNAIDFLVKEHNRVRKLLDNINDESHRYQTKRKMFETLGNDLVRHEAMEHSVWYPHLQNDLQLNEEIKHLLKEENFAEREIERLSEIKTESIWEEHFSKFKKDVELHAKEEEMKLFPEVKKLLSRGELEEIGTEMYHFKQNYHRQH</sequence>
<accession>A0A0W0SLG2</accession>
<dbReference type="EMBL" id="LNXY01000033">
    <property type="protein sequence ID" value="KTC84258.1"/>
    <property type="molecule type" value="Genomic_DNA"/>
</dbReference>
<feature type="domain" description="Hemerythrin-like" evidence="1">
    <location>
        <begin position="3"/>
        <end position="118"/>
    </location>
</feature>
<proteinExistence type="predicted"/>
<evidence type="ECO:0000313" key="2">
    <source>
        <dbReference type="EMBL" id="KTC84258.1"/>
    </source>
</evidence>
<gene>
    <name evidence="2" type="ORF">Ldro_3064</name>
</gene>
<evidence type="ECO:0000313" key="3">
    <source>
        <dbReference type="Proteomes" id="UP000054736"/>
    </source>
</evidence>
<organism evidence="2 3">
    <name type="scientific">Legionella drozanskii LLAP-1</name>
    <dbReference type="NCBI Taxonomy" id="1212489"/>
    <lineage>
        <taxon>Bacteria</taxon>
        <taxon>Pseudomonadati</taxon>
        <taxon>Pseudomonadota</taxon>
        <taxon>Gammaproteobacteria</taxon>
        <taxon>Legionellales</taxon>
        <taxon>Legionellaceae</taxon>
        <taxon>Legionella</taxon>
    </lineage>
</organism>
<dbReference type="RefSeq" id="WP_058497329.1">
    <property type="nucleotide sequence ID" value="NZ_CAAAIU010000009.1"/>
</dbReference>
<dbReference type="AlphaFoldDB" id="A0A0W0SLG2"/>
<dbReference type="Pfam" id="PF01814">
    <property type="entry name" value="Hemerythrin"/>
    <property type="match status" value="1"/>
</dbReference>
<name>A0A0W0SLG2_9GAMM</name>
<protein>
    <recommendedName>
        <fullName evidence="1">Hemerythrin-like domain-containing protein</fullName>
    </recommendedName>
</protein>
<dbReference type="PATRIC" id="fig|1212489.4.peg.3244"/>